<dbReference type="InterPro" id="IPR003819">
    <property type="entry name" value="TauD/TfdA-like"/>
</dbReference>
<evidence type="ECO:0000256" key="4">
    <source>
        <dbReference type="ARBA" id="ARBA00022964"/>
    </source>
</evidence>
<dbReference type="AlphaFoldDB" id="A0A3D8RI01"/>
<gene>
    <name evidence="8" type="ORF">BP6252_07493</name>
</gene>
<accession>A0A3D8RI01</accession>
<dbReference type="InterPro" id="IPR042098">
    <property type="entry name" value="TauD-like_sf"/>
</dbReference>
<dbReference type="InterPro" id="IPR051323">
    <property type="entry name" value="AtsK-like"/>
</dbReference>
<proteinExistence type="inferred from homology"/>
<evidence type="ECO:0000259" key="7">
    <source>
        <dbReference type="Pfam" id="PF02668"/>
    </source>
</evidence>
<name>A0A3D8RI01_9HELO</name>
<dbReference type="FunFam" id="3.60.130.10:FF:000003">
    <property type="entry name" value="Alpha-ketoglutarate-dependent taurine dioxygenase"/>
    <property type="match status" value="1"/>
</dbReference>
<evidence type="ECO:0000256" key="3">
    <source>
        <dbReference type="ARBA" id="ARBA00022723"/>
    </source>
</evidence>
<dbReference type="GO" id="GO:0005737">
    <property type="term" value="C:cytoplasm"/>
    <property type="evidence" value="ECO:0007669"/>
    <property type="project" value="TreeGrafter"/>
</dbReference>
<keyword evidence="3" id="KW-0479">Metal-binding</keyword>
<keyword evidence="4" id="KW-0223">Dioxygenase</keyword>
<dbReference type="GO" id="GO:0016706">
    <property type="term" value="F:2-oxoglutarate-dependent dioxygenase activity"/>
    <property type="evidence" value="ECO:0007669"/>
    <property type="project" value="TreeGrafter"/>
</dbReference>
<dbReference type="EMBL" id="PDLM01000007">
    <property type="protein sequence ID" value="RDW73586.1"/>
    <property type="molecule type" value="Genomic_DNA"/>
</dbReference>
<keyword evidence="5" id="KW-0560">Oxidoreductase</keyword>
<evidence type="ECO:0000256" key="6">
    <source>
        <dbReference type="ARBA" id="ARBA00023004"/>
    </source>
</evidence>
<dbReference type="STRING" id="1849047.A0A3D8RI01"/>
<dbReference type="Proteomes" id="UP000256645">
    <property type="component" value="Unassembled WGS sequence"/>
</dbReference>
<feature type="domain" description="TauD/TfdA-like" evidence="7">
    <location>
        <begin position="132"/>
        <end position="402"/>
    </location>
</feature>
<keyword evidence="6" id="KW-0408">Iron</keyword>
<evidence type="ECO:0000313" key="8">
    <source>
        <dbReference type="EMBL" id="RDW73586.1"/>
    </source>
</evidence>
<sequence length="414" mass="46955">MSTNTTIETVLNSMENLSLPVEKQEFTKVPGGYEVFYKGSKWFTGTKPNHDFIPPKDFRFPGNTTAVPINPKGPTEMPQNLTADYTDYRFKHFLAHTTLTKEHPLEEYDHIDCAFRADPEKKALFAAISSKKDLTPSIGTEVHGVQLSLLSDTQKDELALWAAERGVLVFRDQDFVYQSPEFLKEYGSHFGRLHVHSFGSHVKGHPEILSNLRDSNNTVFDNYSAGMLTTTRWHSDMTYEKNPMGTTFLCALEVPETGGDTLYLNSMDAYDKLSDPMKAFLEGLDALHSGQRQAVHGIKTSVYRRDLVDTIHPIIRKHPVTGRKALWFPPEYITGIVGLKNEESDAITAMLYSHLQSSLDFHTRVKWEKDTVVVYDNRMVMHSVVLDYPLGVNEKRHHIRITPQAEKPIPARSG</sequence>
<comment type="caution">
    <text evidence="8">The sequence shown here is derived from an EMBL/GenBank/DDBJ whole genome shotgun (WGS) entry which is preliminary data.</text>
</comment>
<protein>
    <submittedName>
        <fullName evidence="8">TauD-domain-containing protein</fullName>
    </submittedName>
</protein>
<dbReference type="OrthoDB" id="10257314at2759"/>
<dbReference type="PANTHER" id="PTHR30468">
    <property type="entry name" value="ALPHA-KETOGLUTARATE-DEPENDENT SULFONATE DIOXYGENASE"/>
    <property type="match status" value="1"/>
</dbReference>
<dbReference type="Pfam" id="PF02668">
    <property type="entry name" value="TauD"/>
    <property type="match status" value="1"/>
</dbReference>
<evidence type="ECO:0000256" key="2">
    <source>
        <dbReference type="ARBA" id="ARBA00005896"/>
    </source>
</evidence>
<comment type="cofactor">
    <cofactor evidence="1">
        <name>Fe(2+)</name>
        <dbReference type="ChEBI" id="CHEBI:29033"/>
    </cofactor>
</comment>
<dbReference type="SUPFAM" id="SSF51197">
    <property type="entry name" value="Clavaminate synthase-like"/>
    <property type="match status" value="1"/>
</dbReference>
<keyword evidence="9" id="KW-1185">Reference proteome</keyword>
<dbReference type="Gene3D" id="3.60.130.10">
    <property type="entry name" value="Clavaminate synthase-like"/>
    <property type="match status" value="1"/>
</dbReference>
<evidence type="ECO:0000313" key="9">
    <source>
        <dbReference type="Proteomes" id="UP000256645"/>
    </source>
</evidence>
<evidence type="ECO:0000256" key="5">
    <source>
        <dbReference type="ARBA" id="ARBA00023002"/>
    </source>
</evidence>
<dbReference type="PANTHER" id="PTHR30468:SF1">
    <property type="entry name" value="ALPHA-KETOGLUTARATE-DEPENDENT SULFONATE DIOXYGENASE"/>
    <property type="match status" value="1"/>
</dbReference>
<dbReference type="GO" id="GO:0046872">
    <property type="term" value="F:metal ion binding"/>
    <property type="evidence" value="ECO:0007669"/>
    <property type="project" value="UniProtKB-KW"/>
</dbReference>
<reference evidence="8 9" key="1">
    <citation type="journal article" date="2018" name="IMA Fungus">
        <title>IMA Genome-F 9: Draft genome sequence of Annulohypoxylon stygium, Aspergillus mulundensis, Berkeleyomyces basicola (syn. Thielaviopsis basicola), Ceratocystis smalleyi, two Cercospora beticola strains, Coleophoma cylindrospora, Fusarium fracticaudum, Phialophora cf. hyalina, and Morchella septimelata.</title>
        <authorList>
            <person name="Wingfield B.D."/>
            <person name="Bills G.F."/>
            <person name="Dong Y."/>
            <person name="Huang W."/>
            <person name="Nel W.J."/>
            <person name="Swalarsk-Parry B.S."/>
            <person name="Vaghefi N."/>
            <person name="Wilken P.M."/>
            <person name="An Z."/>
            <person name="de Beer Z.W."/>
            <person name="De Vos L."/>
            <person name="Chen L."/>
            <person name="Duong T.A."/>
            <person name="Gao Y."/>
            <person name="Hammerbacher A."/>
            <person name="Kikkert J.R."/>
            <person name="Li Y."/>
            <person name="Li H."/>
            <person name="Li K."/>
            <person name="Li Q."/>
            <person name="Liu X."/>
            <person name="Ma X."/>
            <person name="Naidoo K."/>
            <person name="Pethybridge S.J."/>
            <person name="Sun J."/>
            <person name="Steenkamp E.T."/>
            <person name="van der Nest M.A."/>
            <person name="van Wyk S."/>
            <person name="Wingfield M.J."/>
            <person name="Xiong C."/>
            <person name="Yue Q."/>
            <person name="Zhang X."/>
        </authorList>
    </citation>
    <scope>NUCLEOTIDE SEQUENCE [LARGE SCALE GENOMIC DNA]</scope>
    <source>
        <strain evidence="8 9">BP6252</strain>
    </source>
</reference>
<organism evidence="8 9">
    <name type="scientific">Coleophoma cylindrospora</name>
    <dbReference type="NCBI Taxonomy" id="1849047"/>
    <lineage>
        <taxon>Eukaryota</taxon>
        <taxon>Fungi</taxon>
        <taxon>Dikarya</taxon>
        <taxon>Ascomycota</taxon>
        <taxon>Pezizomycotina</taxon>
        <taxon>Leotiomycetes</taxon>
        <taxon>Helotiales</taxon>
        <taxon>Dermateaceae</taxon>
        <taxon>Coleophoma</taxon>
    </lineage>
</organism>
<evidence type="ECO:0000256" key="1">
    <source>
        <dbReference type="ARBA" id="ARBA00001954"/>
    </source>
</evidence>
<comment type="similarity">
    <text evidence="2">Belongs to the TfdA dioxygenase family.</text>
</comment>